<evidence type="ECO:0000313" key="2">
    <source>
        <dbReference type="Proteomes" id="UP000295818"/>
    </source>
</evidence>
<keyword evidence="2" id="KW-1185">Reference proteome</keyword>
<comment type="caution">
    <text evidence="1">The sequence shown here is derived from an EMBL/GenBank/DDBJ whole genome shotgun (WGS) entry which is preliminary data.</text>
</comment>
<sequence>MADDRFAAGYPDAAAQAMHDHVMLVSDVALLREQP</sequence>
<evidence type="ECO:0000313" key="1">
    <source>
        <dbReference type="EMBL" id="TCO31694.1"/>
    </source>
</evidence>
<accession>A0ABY2BUF7</accession>
<evidence type="ECO:0008006" key="3">
    <source>
        <dbReference type="Google" id="ProtNLM"/>
    </source>
</evidence>
<organism evidence="1 2">
    <name type="scientific">Kribbella orskensis</name>
    <dbReference type="NCBI Taxonomy" id="2512216"/>
    <lineage>
        <taxon>Bacteria</taxon>
        <taxon>Bacillati</taxon>
        <taxon>Actinomycetota</taxon>
        <taxon>Actinomycetes</taxon>
        <taxon>Propionibacteriales</taxon>
        <taxon>Kribbellaceae</taxon>
        <taxon>Kribbella</taxon>
    </lineage>
</organism>
<proteinExistence type="predicted"/>
<dbReference type="Proteomes" id="UP000295818">
    <property type="component" value="Unassembled WGS sequence"/>
</dbReference>
<name>A0ABY2BUF7_9ACTN</name>
<dbReference type="EMBL" id="SLWM01000001">
    <property type="protein sequence ID" value="TCO31694.1"/>
    <property type="molecule type" value="Genomic_DNA"/>
</dbReference>
<reference evidence="1 2" key="1">
    <citation type="journal article" date="2015" name="Stand. Genomic Sci.">
        <title>Genomic Encyclopedia of Bacterial and Archaeal Type Strains, Phase III: the genomes of soil and plant-associated and newly described type strains.</title>
        <authorList>
            <person name="Whitman W.B."/>
            <person name="Woyke T."/>
            <person name="Klenk H.P."/>
            <person name="Zhou Y."/>
            <person name="Lilburn T.G."/>
            <person name="Beck B.J."/>
            <person name="De Vos P."/>
            <person name="Vandamme P."/>
            <person name="Eisen J.A."/>
            <person name="Garrity G."/>
            <person name="Hugenholtz P."/>
            <person name="Kyrpides N.C."/>
        </authorList>
    </citation>
    <scope>NUCLEOTIDE SEQUENCE [LARGE SCALE GENOMIC DNA]</scope>
    <source>
        <strain evidence="1 2">VKM Ac-2538</strain>
    </source>
</reference>
<protein>
    <recommendedName>
        <fullName evidence="3">GntR family transcriptional regulator</fullName>
    </recommendedName>
</protein>
<gene>
    <name evidence="1" type="ORF">EV644_101336</name>
</gene>